<dbReference type="AlphaFoldDB" id="A0A368H918"/>
<dbReference type="Proteomes" id="UP000252519">
    <property type="component" value="Unassembled WGS sequence"/>
</dbReference>
<accession>A0A368H918</accession>
<sequence length="30" mass="3179">MSQLTPDVISAFAQVITSHQPVAPSSFFTA</sequence>
<name>A0A368H918_ANCCA</name>
<organism evidence="1 2">
    <name type="scientific">Ancylostoma caninum</name>
    <name type="common">Dog hookworm</name>
    <dbReference type="NCBI Taxonomy" id="29170"/>
    <lineage>
        <taxon>Eukaryota</taxon>
        <taxon>Metazoa</taxon>
        <taxon>Ecdysozoa</taxon>
        <taxon>Nematoda</taxon>
        <taxon>Chromadorea</taxon>
        <taxon>Rhabditida</taxon>
        <taxon>Rhabditina</taxon>
        <taxon>Rhabditomorpha</taxon>
        <taxon>Strongyloidea</taxon>
        <taxon>Ancylostomatidae</taxon>
        <taxon>Ancylostomatinae</taxon>
        <taxon>Ancylostoma</taxon>
    </lineage>
</organism>
<keyword evidence="2" id="KW-1185">Reference proteome</keyword>
<evidence type="ECO:0000313" key="1">
    <source>
        <dbReference type="EMBL" id="RCN53092.1"/>
    </source>
</evidence>
<reference evidence="1 2" key="1">
    <citation type="submission" date="2014-10" db="EMBL/GenBank/DDBJ databases">
        <title>Draft genome of the hookworm Ancylostoma caninum.</title>
        <authorList>
            <person name="Mitreva M."/>
        </authorList>
    </citation>
    <scope>NUCLEOTIDE SEQUENCE [LARGE SCALE GENOMIC DNA]</scope>
    <source>
        <strain evidence="1 2">Baltimore</strain>
    </source>
</reference>
<evidence type="ECO:0000313" key="2">
    <source>
        <dbReference type="Proteomes" id="UP000252519"/>
    </source>
</evidence>
<protein>
    <submittedName>
        <fullName evidence="1">Uncharacterized protein</fullName>
    </submittedName>
</protein>
<proteinExistence type="predicted"/>
<gene>
    <name evidence="1" type="ORF">ANCCAN_00641</name>
</gene>
<dbReference type="EMBL" id="JOJR01000003">
    <property type="protein sequence ID" value="RCN53092.1"/>
    <property type="molecule type" value="Genomic_DNA"/>
</dbReference>
<comment type="caution">
    <text evidence="1">The sequence shown here is derived from an EMBL/GenBank/DDBJ whole genome shotgun (WGS) entry which is preliminary data.</text>
</comment>